<proteinExistence type="predicted"/>
<dbReference type="EMBL" id="LT991978">
    <property type="protein sequence ID" value="SPK77615.1"/>
    <property type="molecule type" value="Genomic_DNA"/>
</dbReference>
<dbReference type="Proteomes" id="UP000255505">
    <property type="component" value="Plasmid III"/>
</dbReference>
<keyword evidence="1" id="KW-0614">Plasmid</keyword>
<gene>
    <name evidence="1" type="ORF">CT19425_P50066</name>
</gene>
<name>A0A375IWT3_9BURK</name>
<evidence type="ECO:0000313" key="1">
    <source>
        <dbReference type="EMBL" id="SPK77615.1"/>
    </source>
</evidence>
<accession>A0A375IWT3</accession>
<organism evidence="1 2">
    <name type="scientific">Cupriavidus taiwanensis</name>
    <dbReference type="NCBI Taxonomy" id="164546"/>
    <lineage>
        <taxon>Bacteria</taxon>
        <taxon>Pseudomonadati</taxon>
        <taxon>Pseudomonadota</taxon>
        <taxon>Betaproteobacteria</taxon>
        <taxon>Burkholderiales</taxon>
        <taxon>Burkholderiaceae</taxon>
        <taxon>Cupriavidus</taxon>
    </lineage>
</organism>
<reference evidence="1 2" key="1">
    <citation type="submission" date="2018-01" db="EMBL/GenBank/DDBJ databases">
        <authorList>
            <person name="Gaut B.S."/>
            <person name="Morton B.R."/>
            <person name="Clegg M.T."/>
            <person name="Duvall M.R."/>
        </authorList>
    </citation>
    <scope>NUCLEOTIDE SEQUENCE [LARGE SCALE GENOMIC DNA]</scope>
    <source>
        <strain evidence="1">Cupriavidus taiwanensis LMG 19425</strain>
        <plasmid evidence="2">Plasmid iii</plasmid>
    </source>
</reference>
<evidence type="ECO:0000313" key="2">
    <source>
        <dbReference type="Proteomes" id="UP000255505"/>
    </source>
</evidence>
<sequence length="58" mass="6421">MDRSTFPFCYLRIRASARFTATLLELGQLAQFIVSMPFIQIPDAFLLSSIAGCFCGIA</sequence>
<dbReference type="AlphaFoldDB" id="A0A375IWT3"/>
<protein>
    <submittedName>
        <fullName evidence="1">Uncharacterized protein</fullName>
    </submittedName>
</protein>
<geneLocation type="plasmid" evidence="1">
    <name>III</name>
</geneLocation>